<dbReference type="NCBIfam" id="TIGR01030">
    <property type="entry name" value="rpmH_bact"/>
    <property type="match status" value="1"/>
</dbReference>
<evidence type="ECO:0000313" key="5">
    <source>
        <dbReference type="EMBL" id="CAL54145.1"/>
    </source>
</evidence>
<sequence length="125" mass="13175">MSAFSMSAVASALPTVTRVASSKSTSTMAKPLSFKANASTTAVLKIRSVNAVIERRQRGALVVVAGSKSIGCTLSGTRRKRARTSGFRARMATPKGKKVLKSRRAKGRKVLAPAGAVRGWNGEKK</sequence>
<dbReference type="OrthoDB" id="431691at2759"/>
<gene>
    <name evidence="6" type="ORF">BE221DRAFT_190152</name>
    <name evidence="5" type="ORF">OT_ostta05g03820</name>
</gene>
<reference evidence="6" key="3">
    <citation type="submission" date="2017-04" db="EMBL/GenBank/DDBJ databases">
        <title>Population genomics of picophytoplankton unveils novel chromosome hypervariability.</title>
        <authorList>
            <consortium name="DOE Joint Genome Institute"/>
            <person name="Blanc-Mathieu R."/>
            <person name="Krasovec M."/>
            <person name="Hebrard M."/>
            <person name="Yau S."/>
            <person name="Desgranges E."/>
            <person name="Martin J."/>
            <person name="Schackwitz W."/>
            <person name="Kuo A."/>
            <person name="Salin G."/>
            <person name="Donnadieu C."/>
            <person name="Desdevises Y."/>
            <person name="Sanchez-Ferandin S."/>
            <person name="Moreau H."/>
            <person name="Rivals E."/>
            <person name="Grigoriev I.V."/>
            <person name="Grimsley N."/>
            <person name="Eyre-Walker A."/>
            <person name="Piganeau G."/>
        </authorList>
    </citation>
    <scope>NUCLEOTIDE SEQUENCE [LARGE SCALE GENOMIC DNA]</scope>
    <source>
        <strain evidence="6">RCC 1115</strain>
    </source>
</reference>
<evidence type="ECO:0000256" key="2">
    <source>
        <dbReference type="ARBA" id="ARBA00022980"/>
    </source>
</evidence>
<evidence type="ECO:0000313" key="7">
    <source>
        <dbReference type="Proteomes" id="UP000009170"/>
    </source>
</evidence>
<dbReference type="Pfam" id="PF00468">
    <property type="entry name" value="Ribosomal_L34"/>
    <property type="match status" value="1"/>
</dbReference>
<dbReference type="InterPro" id="IPR000271">
    <property type="entry name" value="Ribosomal_bL34"/>
</dbReference>
<dbReference type="Proteomes" id="UP000009170">
    <property type="component" value="Unassembled WGS sequence"/>
</dbReference>
<accession>A0A454XYA8</accession>
<dbReference type="GO" id="GO:0003735">
    <property type="term" value="F:structural constituent of ribosome"/>
    <property type="evidence" value="ECO:0007669"/>
    <property type="project" value="InterPro"/>
</dbReference>
<feature type="region of interest" description="Disordered" evidence="4">
    <location>
        <begin position="75"/>
        <end position="107"/>
    </location>
</feature>
<dbReference type="KEGG" id="ota:OT_ostta05g03820"/>
<evidence type="ECO:0000256" key="1">
    <source>
        <dbReference type="ARBA" id="ARBA00010111"/>
    </source>
</evidence>
<comment type="similarity">
    <text evidence="1">Belongs to the bacterial ribosomal protein bL34 family.</text>
</comment>
<keyword evidence="2 5" id="KW-0689">Ribosomal protein</keyword>
<feature type="compositionally biased region" description="Basic residues" evidence="4">
    <location>
        <begin position="95"/>
        <end position="107"/>
    </location>
</feature>
<evidence type="ECO:0000256" key="4">
    <source>
        <dbReference type="SAM" id="MobiDB-lite"/>
    </source>
</evidence>
<dbReference type="AlphaFoldDB" id="Q018N0"/>
<accession>A0A1Y5IIA9</accession>
<protein>
    <submittedName>
        <fullName evidence="5 6">Ribosomal protein L34</fullName>
    </submittedName>
</protein>
<dbReference type="GO" id="GO:1990904">
    <property type="term" value="C:ribonucleoprotein complex"/>
    <property type="evidence" value="ECO:0007669"/>
    <property type="project" value="UniProtKB-KW"/>
</dbReference>
<dbReference type="HAMAP" id="MF_00391">
    <property type="entry name" value="Ribosomal_bL34"/>
    <property type="match status" value="1"/>
</dbReference>
<dbReference type="STRING" id="70448.Q018N0"/>
<name>Q018N0_OSTTA</name>
<dbReference type="EMBL" id="CAID01000005">
    <property type="protein sequence ID" value="CAL54145.1"/>
    <property type="molecule type" value="Genomic_DNA"/>
</dbReference>
<evidence type="ECO:0000256" key="3">
    <source>
        <dbReference type="ARBA" id="ARBA00023274"/>
    </source>
</evidence>
<reference evidence="5" key="2">
    <citation type="journal article" date="2014" name="BMC Genomics">
        <title>An improved genome of the model marine alga Ostreococcus tauri unfolds by assessing Illumina de novo assemblies.</title>
        <authorList>
            <person name="Blanc-Mathieu R."/>
            <person name="Verhelst B."/>
            <person name="Derelle E."/>
            <person name="Rombauts S."/>
            <person name="Bouget F.Y."/>
            <person name="Carre I."/>
            <person name="Chateau A."/>
            <person name="Eyre-Walker A."/>
            <person name="Grimsley N."/>
            <person name="Moreau H."/>
            <person name="Piegu B."/>
            <person name="Rivals E."/>
            <person name="Schackwitz W."/>
            <person name="Van de Peer Y."/>
            <person name="Piganeau G."/>
        </authorList>
    </citation>
    <scope>NUCLEOTIDE SEQUENCE</scope>
    <source>
        <strain evidence="5">RCC4221</strain>
    </source>
</reference>
<dbReference type="EMBL" id="KZ155776">
    <property type="protein sequence ID" value="OUS47833.1"/>
    <property type="molecule type" value="Genomic_DNA"/>
</dbReference>
<dbReference type="FunCoup" id="Q018N0">
    <property type="interactions" value="376"/>
</dbReference>
<dbReference type="GO" id="GO:0005840">
    <property type="term" value="C:ribosome"/>
    <property type="evidence" value="ECO:0007669"/>
    <property type="project" value="UniProtKB-KW"/>
</dbReference>
<organism evidence="5 7">
    <name type="scientific">Ostreococcus tauri</name>
    <name type="common">Marine green alga</name>
    <dbReference type="NCBI Taxonomy" id="70448"/>
    <lineage>
        <taxon>Eukaryota</taxon>
        <taxon>Viridiplantae</taxon>
        <taxon>Chlorophyta</taxon>
        <taxon>Mamiellophyceae</taxon>
        <taxon>Mamiellales</taxon>
        <taxon>Bathycoccaceae</taxon>
        <taxon>Ostreococcus</taxon>
    </lineage>
</organism>
<reference evidence="5 7" key="1">
    <citation type="journal article" date="2006" name="Proc. Natl. Acad. Sci. U.S.A.">
        <title>Genome analysis of the smallest free-living eukaryote Ostreococcus tauri unveils many unique features.</title>
        <authorList>
            <person name="Derelle E."/>
            <person name="Ferraz C."/>
            <person name="Rombauts S."/>
            <person name="Rouze P."/>
            <person name="Worden A.Z."/>
            <person name="Robbens S."/>
            <person name="Partensky F."/>
            <person name="Degroeve S."/>
            <person name="Echeynie S."/>
            <person name="Cooke R."/>
            <person name="Saeys Y."/>
            <person name="Wuyts J."/>
            <person name="Jabbari K."/>
            <person name="Bowler C."/>
            <person name="Panaud O."/>
            <person name="Piegu B."/>
            <person name="Ball S.G."/>
            <person name="Ral J.-P."/>
            <person name="Bouget F.-Y."/>
            <person name="Piganeau G."/>
            <person name="De Baets B."/>
            <person name="Picard A."/>
            <person name="Delseny M."/>
            <person name="Demaille J."/>
            <person name="Van de Peer Y."/>
            <person name="Moreau H."/>
        </authorList>
    </citation>
    <scope>NUCLEOTIDE SEQUENCE [LARGE SCALE GENOMIC DNA]</scope>
    <source>
        <strain evidence="5 7">OTTH0595</strain>
    </source>
</reference>
<keyword evidence="3" id="KW-0687">Ribonucleoprotein</keyword>
<keyword evidence="7" id="KW-1185">Reference proteome</keyword>
<accession>Q018N0</accession>
<dbReference type="GO" id="GO:0006412">
    <property type="term" value="P:translation"/>
    <property type="evidence" value="ECO:0007669"/>
    <property type="project" value="InterPro"/>
</dbReference>
<dbReference type="RefSeq" id="XP_003079487.1">
    <property type="nucleotide sequence ID" value="XM_003079439.1"/>
</dbReference>
<proteinExistence type="inferred from homology"/>
<dbReference type="InParanoid" id="Q018N0"/>
<dbReference type="GeneID" id="9834462"/>
<dbReference type="Proteomes" id="UP000195557">
    <property type="component" value="Unassembled WGS sequence"/>
</dbReference>
<dbReference type="Gene3D" id="1.10.287.3980">
    <property type="match status" value="1"/>
</dbReference>
<evidence type="ECO:0000313" key="6">
    <source>
        <dbReference type="EMBL" id="OUS47833.1"/>
    </source>
</evidence>